<sequence length="146" mass="16708">MHFFPFASSSCPFFFFAPFLCVAFRYACACVGVCACVRQFTVDGFNCAMMAAPCFSFLVFLFKDVLSCVCFEKFPTKTGRGVAEKTIKTFGQNVGGTPNRLARRRRRFMRPAFVSSFCFLVGYVRICKLYSDKQEKNHKKVYKCKM</sequence>
<feature type="transmembrane region" description="Helical" evidence="1">
    <location>
        <begin position="48"/>
        <end position="71"/>
    </location>
</feature>
<feature type="transmembrane region" description="Helical" evidence="1">
    <location>
        <begin position="108"/>
        <end position="126"/>
    </location>
</feature>
<evidence type="ECO:0008006" key="4">
    <source>
        <dbReference type="Google" id="ProtNLM"/>
    </source>
</evidence>
<dbReference type="AlphaFoldDB" id="A0A4D5RXU6"/>
<organism evidence="3">
    <name type="scientific">Ixodes scapularis</name>
    <name type="common">Black-legged tick</name>
    <name type="synonym">Deer tick</name>
    <dbReference type="NCBI Taxonomy" id="6945"/>
    <lineage>
        <taxon>Eukaryota</taxon>
        <taxon>Metazoa</taxon>
        <taxon>Ecdysozoa</taxon>
        <taxon>Arthropoda</taxon>
        <taxon>Chelicerata</taxon>
        <taxon>Arachnida</taxon>
        <taxon>Acari</taxon>
        <taxon>Parasitiformes</taxon>
        <taxon>Ixodida</taxon>
        <taxon>Ixodoidea</taxon>
        <taxon>Ixodidae</taxon>
        <taxon>Ixodinae</taxon>
        <taxon>Ixodes</taxon>
    </lineage>
</organism>
<evidence type="ECO:0000256" key="1">
    <source>
        <dbReference type="SAM" id="Phobius"/>
    </source>
</evidence>
<reference evidence="3" key="1">
    <citation type="submission" date="2019-04" db="EMBL/GenBank/DDBJ databases">
        <title>An insight into the mialome of Ixodes scapularis.</title>
        <authorList>
            <person name="Ribeiro J.M."/>
            <person name="Mather T.N."/>
            <person name="Karim S."/>
        </authorList>
    </citation>
    <scope>NUCLEOTIDE SEQUENCE</scope>
</reference>
<keyword evidence="1" id="KW-1133">Transmembrane helix</keyword>
<dbReference type="EMBL" id="GHJT01008189">
    <property type="protein sequence ID" value="MOY42160.1"/>
    <property type="molecule type" value="Transcribed_RNA"/>
</dbReference>
<keyword evidence="1" id="KW-0812">Transmembrane</keyword>
<accession>A0A4D5RXU6</accession>
<keyword evidence="2" id="KW-0732">Signal</keyword>
<feature type="chain" id="PRO_5020024201" description="Secreted protein" evidence="2">
    <location>
        <begin position="30"/>
        <end position="146"/>
    </location>
</feature>
<proteinExistence type="predicted"/>
<protein>
    <recommendedName>
        <fullName evidence="4">Secreted protein</fullName>
    </recommendedName>
</protein>
<feature type="signal peptide" evidence="2">
    <location>
        <begin position="1"/>
        <end position="29"/>
    </location>
</feature>
<name>A0A4D5RXU6_IXOSC</name>
<evidence type="ECO:0000313" key="3">
    <source>
        <dbReference type="EMBL" id="MOY42160.1"/>
    </source>
</evidence>
<evidence type="ECO:0000256" key="2">
    <source>
        <dbReference type="SAM" id="SignalP"/>
    </source>
</evidence>
<keyword evidence="1" id="KW-0472">Membrane</keyword>